<evidence type="ECO:0000256" key="4">
    <source>
        <dbReference type="ARBA" id="ARBA00022692"/>
    </source>
</evidence>
<evidence type="ECO:0000256" key="9">
    <source>
        <dbReference type="ARBA" id="ARBA00023136"/>
    </source>
</evidence>
<evidence type="ECO:0000256" key="8">
    <source>
        <dbReference type="ARBA" id="ARBA00023114"/>
    </source>
</evidence>
<keyword evidence="6" id="KW-0406">Ion transport</keyword>
<dbReference type="Pfam" id="PF00593">
    <property type="entry name" value="TonB_dep_Rec_b-barrel"/>
    <property type="match status" value="1"/>
</dbReference>
<proteinExistence type="inferred from homology"/>
<sequence>MNRNVLCATIVALLSLPVSGAVAASAEDVPLDDVVVTATRTSVTVDDTLASVNVITRDDIERLQAQSVAELLRGLPGVSISANGGAGKQTSLFLRGTESDHVLFLVDGIKIGSATSGGAALQDIPVDQIERIELVRGPRSSLYGSEAIGGVIQIFTRRGRQPFAPEFSVGYGTDNTRKVTAGVALNGDRGWLSANGAYNDTDGFNACYGKPSPGGAGCFTYEPDDDPYRNVSASLRGGFKFSDAVEADASFLRAEGHNYYDGSFVNESKYVQQVAGGSLKIRASDSINLNLTLGRADDKSDSYANGVYMSRFNTQRDNASLQGDFALAQSQLVSVGVDHQNDDVDSDTAYVEDSRVVNGVFAQYQGRFGANHVDLSARRDDNSQYGNHTTGGAAWGYDFTPDLRFTASYGTAFKAPTFNELYYPGYGNANLQPEDSRSVEIGLDGRAGGVRWGVHAYETRVDDLIAFDASTFAPGNVDKARLRGLEGTFGFDVAEWKVDGSVTALDPKNDSPAFDGKILPRRARATARVDVDRRFGDFAFGATGYAAGKRWDDLSNTRRLGGYATLDLRAEYAFAPSWIVQAKVENVADRDYETAAWYAQPGRTYFVTLRYRGG</sequence>
<keyword evidence="8" id="KW-0626">Porin</keyword>
<dbReference type="GO" id="GO:0015288">
    <property type="term" value="F:porin activity"/>
    <property type="evidence" value="ECO:0007669"/>
    <property type="project" value="UniProtKB-KW"/>
</dbReference>
<dbReference type="Proteomes" id="UP001139971">
    <property type="component" value="Unassembled WGS sequence"/>
</dbReference>
<evidence type="ECO:0000313" key="16">
    <source>
        <dbReference type="EMBL" id="MDC8014458.1"/>
    </source>
</evidence>
<name>A0A9X4BJB2_9GAMM</name>
<dbReference type="GO" id="GO:0009279">
    <property type="term" value="C:cell outer membrane"/>
    <property type="evidence" value="ECO:0007669"/>
    <property type="project" value="UniProtKB-SubCell"/>
</dbReference>
<dbReference type="AlphaFoldDB" id="A0A9X4BJB2"/>
<comment type="subcellular location">
    <subcellularLocation>
        <location evidence="1 11">Cell outer membrane</location>
        <topology evidence="1 11">Multi-pass membrane protein</topology>
    </subcellularLocation>
</comment>
<organism evidence="16 17">
    <name type="scientific">Tahibacter soli</name>
    <dbReference type="NCBI Taxonomy" id="2983605"/>
    <lineage>
        <taxon>Bacteria</taxon>
        <taxon>Pseudomonadati</taxon>
        <taxon>Pseudomonadota</taxon>
        <taxon>Gammaproteobacteria</taxon>
        <taxon>Lysobacterales</taxon>
        <taxon>Rhodanobacteraceae</taxon>
        <taxon>Tahibacter</taxon>
    </lineage>
</organism>
<comment type="caution">
    <text evidence="16">The sequence shown here is derived from an EMBL/GenBank/DDBJ whole genome shotgun (WGS) entry which is preliminary data.</text>
</comment>
<keyword evidence="16" id="KW-0675">Receptor</keyword>
<feature type="chain" id="PRO_5040771751" evidence="13">
    <location>
        <begin position="24"/>
        <end position="614"/>
    </location>
</feature>
<evidence type="ECO:0000256" key="13">
    <source>
        <dbReference type="SAM" id="SignalP"/>
    </source>
</evidence>
<dbReference type="CDD" id="cd01347">
    <property type="entry name" value="ligand_gated_channel"/>
    <property type="match status" value="1"/>
</dbReference>
<evidence type="ECO:0000259" key="14">
    <source>
        <dbReference type="Pfam" id="PF00593"/>
    </source>
</evidence>
<keyword evidence="4 11" id="KW-0812">Transmembrane</keyword>
<dbReference type="PANTHER" id="PTHR30069:SF53">
    <property type="entry name" value="COLICIN I RECEPTOR-RELATED"/>
    <property type="match status" value="1"/>
</dbReference>
<dbReference type="PANTHER" id="PTHR30069">
    <property type="entry name" value="TONB-DEPENDENT OUTER MEMBRANE RECEPTOR"/>
    <property type="match status" value="1"/>
</dbReference>
<evidence type="ECO:0000256" key="2">
    <source>
        <dbReference type="ARBA" id="ARBA00022448"/>
    </source>
</evidence>
<evidence type="ECO:0000256" key="1">
    <source>
        <dbReference type="ARBA" id="ARBA00004571"/>
    </source>
</evidence>
<evidence type="ECO:0000256" key="11">
    <source>
        <dbReference type="PROSITE-ProRule" id="PRU01360"/>
    </source>
</evidence>
<keyword evidence="2 11" id="KW-0813">Transport</keyword>
<reference evidence="16" key="1">
    <citation type="submission" date="2023-02" db="EMBL/GenBank/DDBJ databases">
        <title>Tahibacter soli sp. nov. isolated from soil.</title>
        <authorList>
            <person name="Baek J.H."/>
            <person name="Lee J.K."/>
            <person name="Choi D.G."/>
            <person name="Jeon C.O."/>
        </authorList>
    </citation>
    <scope>NUCLEOTIDE SEQUENCE</scope>
    <source>
        <strain evidence="16">BL</strain>
    </source>
</reference>
<protein>
    <submittedName>
        <fullName evidence="16">TonB-dependent vitamin B12 receptor</fullName>
    </submittedName>
</protein>
<evidence type="ECO:0000256" key="10">
    <source>
        <dbReference type="ARBA" id="ARBA00023237"/>
    </source>
</evidence>
<evidence type="ECO:0000256" key="6">
    <source>
        <dbReference type="ARBA" id="ARBA00023065"/>
    </source>
</evidence>
<keyword evidence="10 11" id="KW-0998">Cell outer membrane</keyword>
<dbReference type="RefSeq" id="WP_263544020.1">
    <property type="nucleotide sequence ID" value="NZ_JAOVZO020000018.1"/>
</dbReference>
<dbReference type="GO" id="GO:0046930">
    <property type="term" value="C:pore complex"/>
    <property type="evidence" value="ECO:0007669"/>
    <property type="project" value="UniProtKB-KW"/>
</dbReference>
<dbReference type="Gene3D" id="2.170.130.10">
    <property type="entry name" value="TonB-dependent receptor, plug domain"/>
    <property type="match status" value="1"/>
</dbReference>
<dbReference type="InterPro" id="IPR012910">
    <property type="entry name" value="Plug_dom"/>
</dbReference>
<dbReference type="InterPro" id="IPR000531">
    <property type="entry name" value="Beta-barrel_TonB"/>
</dbReference>
<dbReference type="Gene3D" id="2.40.170.20">
    <property type="entry name" value="TonB-dependent receptor, beta-barrel domain"/>
    <property type="match status" value="1"/>
</dbReference>
<feature type="domain" description="TonB-dependent receptor-like beta-barrel" evidence="14">
    <location>
        <begin position="192"/>
        <end position="587"/>
    </location>
</feature>
<dbReference type="InterPro" id="IPR037066">
    <property type="entry name" value="Plug_dom_sf"/>
</dbReference>
<dbReference type="InterPro" id="IPR036942">
    <property type="entry name" value="Beta-barrel_TonB_sf"/>
</dbReference>
<dbReference type="NCBIfam" id="TIGR01779">
    <property type="entry name" value="TonB-B12"/>
    <property type="match status" value="1"/>
</dbReference>
<evidence type="ECO:0000259" key="15">
    <source>
        <dbReference type="Pfam" id="PF07715"/>
    </source>
</evidence>
<feature type="signal peptide" evidence="13">
    <location>
        <begin position="1"/>
        <end position="23"/>
    </location>
</feature>
<keyword evidence="5 13" id="KW-0732">Signal</keyword>
<keyword evidence="3 11" id="KW-1134">Transmembrane beta strand</keyword>
<dbReference type="SUPFAM" id="SSF56935">
    <property type="entry name" value="Porins"/>
    <property type="match status" value="1"/>
</dbReference>
<dbReference type="InterPro" id="IPR039426">
    <property type="entry name" value="TonB-dep_rcpt-like"/>
</dbReference>
<gene>
    <name evidence="16" type="primary">btuB</name>
    <name evidence="16" type="ORF">OD750_018090</name>
</gene>
<evidence type="ECO:0000313" key="17">
    <source>
        <dbReference type="Proteomes" id="UP001139971"/>
    </source>
</evidence>
<keyword evidence="7 12" id="KW-0798">TonB box</keyword>
<evidence type="ECO:0000256" key="5">
    <source>
        <dbReference type="ARBA" id="ARBA00022729"/>
    </source>
</evidence>
<dbReference type="EMBL" id="JAOVZO020000018">
    <property type="protein sequence ID" value="MDC8014458.1"/>
    <property type="molecule type" value="Genomic_DNA"/>
</dbReference>
<evidence type="ECO:0000256" key="7">
    <source>
        <dbReference type="ARBA" id="ARBA00023077"/>
    </source>
</evidence>
<dbReference type="GO" id="GO:0006811">
    <property type="term" value="P:monoatomic ion transport"/>
    <property type="evidence" value="ECO:0007669"/>
    <property type="project" value="UniProtKB-KW"/>
</dbReference>
<keyword evidence="9 11" id="KW-0472">Membrane</keyword>
<evidence type="ECO:0000256" key="12">
    <source>
        <dbReference type="RuleBase" id="RU003357"/>
    </source>
</evidence>
<dbReference type="InterPro" id="IPR010101">
    <property type="entry name" value="B12_transptr_BtuB"/>
</dbReference>
<dbReference type="GO" id="GO:0015420">
    <property type="term" value="F:ABC-type vitamin B12 transporter activity"/>
    <property type="evidence" value="ECO:0007669"/>
    <property type="project" value="InterPro"/>
</dbReference>
<dbReference type="PROSITE" id="PS52016">
    <property type="entry name" value="TONB_DEPENDENT_REC_3"/>
    <property type="match status" value="1"/>
</dbReference>
<feature type="domain" description="TonB-dependent receptor plug" evidence="15">
    <location>
        <begin position="45"/>
        <end position="151"/>
    </location>
</feature>
<accession>A0A9X4BJB2</accession>
<evidence type="ECO:0000256" key="3">
    <source>
        <dbReference type="ARBA" id="ARBA00022452"/>
    </source>
</evidence>
<comment type="similarity">
    <text evidence="11 12">Belongs to the TonB-dependent receptor family.</text>
</comment>
<dbReference type="Pfam" id="PF07715">
    <property type="entry name" value="Plug"/>
    <property type="match status" value="1"/>
</dbReference>
<keyword evidence="17" id="KW-1185">Reference proteome</keyword>